<dbReference type="Proteomes" id="UP000676853">
    <property type="component" value="Unassembled WGS sequence"/>
</dbReference>
<evidence type="ECO:0000313" key="2">
    <source>
        <dbReference type="Proteomes" id="UP000676853"/>
    </source>
</evidence>
<evidence type="ECO:0000313" key="1">
    <source>
        <dbReference type="EMBL" id="MBS4102430.1"/>
    </source>
</evidence>
<dbReference type="RefSeq" id="WP_212554148.1">
    <property type="nucleotide sequence ID" value="NZ_JAGXOE010000034.1"/>
</dbReference>
<proteinExistence type="predicted"/>
<organism evidence="1 2">
    <name type="scientific">Tsukamurella paurometabola</name>
    <name type="common">Corynebacterium paurometabolum</name>
    <dbReference type="NCBI Taxonomy" id="2061"/>
    <lineage>
        <taxon>Bacteria</taxon>
        <taxon>Bacillati</taxon>
        <taxon>Actinomycetota</taxon>
        <taxon>Actinomycetes</taxon>
        <taxon>Mycobacteriales</taxon>
        <taxon>Tsukamurellaceae</taxon>
        <taxon>Tsukamurella</taxon>
    </lineage>
</organism>
<comment type="caution">
    <text evidence="1">The sequence shown here is derived from an EMBL/GenBank/DDBJ whole genome shotgun (WGS) entry which is preliminary data.</text>
</comment>
<name>A0ABS5NEH7_TSUPA</name>
<dbReference type="EMBL" id="JAGXOE010000034">
    <property type="protein sequence ID" value="MBS4102430.1"/>
    <property type="molecule type" value="Genomic_DNA"/>
</dbReference>
<accession>A0ABS5NEH7</accession>
<keyword evidence="2" id="KW-1185">Reference proteome</keyword>
<sequence length="80" mass="9402">MTWDYEGIGDGYWAVKHGNREVFVTDSEADAKSAVEAQAIVQRLYDFGVNDYLPDWLLERLADHLGLDEKRRNKDFRIRR</sequence>
<gene>
    <name evidence="1" type="ORF">KFZ73_14430</name>
</gene>
<reference evidence="1 2" key="1">
    <citation type="submission" date="2021-04" db="EMBL/GenBank/DDBJ databases">
        <title>Whole genome sequence analysis of a thiophenic sulfur metabolizing bacteria.</title>
        <authorList>
            <person name="Akhtar N."/>
            <person name="Akram J."/>
            <person name="Aslam A."/>
        </authorList>
    </citation>
    <scope>NUCLEOTIDE SEQUENCE [LARGE SCALE GENOMIC DNA]</scope>
    <source>
        <strain evidence="1 2">3OW</strain>
    </source>
</reference>
<protein>
    <submittedName>
        <fullName evidence="1">Uncharacterized protein</fullName>
    </submittedName>
</protein>